<keyword evidence="2" id="KW-1185">Reference proteome</keyword>
<accession>A0A7D9HXU3</accession>
<reference evidence="1" key="1">
    <citation type="submission" date="2020-04" db="EMBL/GenBank/DDBJ databases">
        <authorList>
            <person name="Alioto T."/>
            <person name="Alioto T."/>
            <person name="Gomez Garrido J."/>
        </authorList>
    </citation>
    <scope>NUCLEOTIDE SEQUENCE</scope>
    <source>
        <strain evidence="1">A484AB</strain>
    </source>
</reference>
<dbReference type="PROSITE" id="PS50022">
    <property type="entry name" value="FA58C_3"/>
    <property type="match status" value="1"/>
</dbReference>
<evidence type="ECO:0000313" key="1">
    <source>
        <dbReference type="EMBL" id="CAB3994497.1"/>
    </source>
</evidence>
<dbReference type="PANTHER" id="PTHR24543">
    <property type="entry name" value="MULTICOPPER OXIDASE-RELATED"/>
    <property type="match status" value="1"/>
</dbReference>
<gene>
    <name evidence="1" type="ORF">PACLA_8A046023</name>
</gene>
<dbReference type="PANTHER" id="PTHR24543:SF325">
    <property type="entry name" value="F5_8 TYPE C DOMAIN-CONTAINING PROTEIN"/>
    <property type="match status" value="1"/>
</dbReference>
<dbReference type="Pfam" id="PF00754">
    <property type="entry name" value="F5_F8_type_C"/>
    <property type="match status" value="1"/>
</dbReference>
<dbReference type="EMBL" id="CACRXK020002477">
    <property type="protein sequence ID" value="CAB3994497.1"/>
    <property type="molecule type" value="Genomic_DNA"/>
</dbReference>
<evidence type="ECO:0000313" key="2">
    <source>
        <dbReference type="Proteomes" id="UP001152795"/>
    </source>
</evidence>
<dbReference type="Gene3D" id="2.60.120.260">
    <property type="entry name" value="Galactose-binding domain-like"/>
    <property type="match status" value="2"/>
</dbReference>
<name>A0A7D9HXU3_PARCT</name>
<protein>
    <submittedName>
        <fullName evidence="1">Uncharacterized protein</fullName>
    </submittedName>
</protein>
<proteinExistence type="predicted"/>
<dbReference type="InterPro" id="IPR008979">
    <property type="entry name" value="Galactose-bd-like_sf"/>
</dbReference>
<dbReference type="AlphaFoldDB" id="A0A7D9HXU3"/>
<organism evidence="1 2">
    <name type="scientific">Paramuricea clavata</name>
    <name type="common">Red gorgonian</name>
    <name type="synonym">Violescent sea-whip</name>
    <dbReference type="NCBI Taxonomy" id="317549"/>
    <lineage>
        <taxon>Eukaryota</taxon>
        <taxon>Metazoa</taxon>
        <taxon>Cnidaria</taxon>
        <taxon>Anthozoa</taxon>
        <taxon>Octocorallia</taxon>
        <taxon>Malacalcyonacea</taxon>
        <taxon>Plexauridae</taxon>
        <taxon>Paramuricea</taxon>
    </lineage>
</organism>
<sequence length="360" mass="40637">MSWSCAERNAYCHWRRIYECVNEDEKGCPCFYEFYGPGCHKWQKGSIRCAKSLGMAHNVRNISDEQLNATSWLDENFSPQQGRLYNPTSAWCAHNLDTQPIFTVTLEKTYTLIAAHIQGDPVNGKNFPRTLSIDTQKPGSDFVNVYNGGVNINGKKNFKFWIILRPYNGKVVQFKVLTYEGDYACMRVELYGCYRDVENPRNDVDCFETLGVKDSAIFPDNSFSASTKAPGTKPWHARLDGDGSWCPEDDDGQPTLNIELPDVDKHIFAIATQGGSKSERYARYLTIFKDGVQHKLNNHGTFYVNYDGVSTVLNFIDQGIPMRDQDDDPATPNELQLKPIPDSTGNCMRVELIGCGKLST</sequence>
<dbReference type="InterPro" id="IPR000421">
    <property type="entry name" value="FA58C"/>
</dbReference>
<dbReference type="Proteomes" id="UP001152795">
    <property type="component" value="Unassembled WGS sequence"/>
</dbReference>
<comment type="caution">
    <text evidence="1">The sequence shown here is derived from an EMBL/GenBank/DDBJ whole genome shotgun (WGS) entry which is preliminary data.</text>
</comment>
<dbReference type="SUPFAM" id="SSF49785">
    <property type="entry name" value="Galactose-binding domain-like"/>
    <property type="match status" value="2"/>
</dbReference>